<feature type="compositionally biased region" description="Polar residues" evidence="1">
    <location>
        <begin position="112"/>
        <end position="121"/>
    </location>
</feature>
<sequence>MFDEVLAVPAVDPHLADAGVVGGNLVEQRGAGDGVLHAVAVTSTARRRPSVSVTMLRLRPTVFFPASTPWPAAGTLVEVFTLWASITQADGSPRRPSFSRSSCLSRPPGRANTPSSAHLAK</sequence>
<keyword evidence="3" id="KW-1185">Reference proteome</keyword>
<accession>A0ABN3XNZ9</accession>
<proteinExistence type="predicted"/>
<evidence type="ECO:0000256" key="1">
    <source>
        <dbReference type="SAM" id="MobiDB-lite"/>
    </source>
</evidence>
<evidence type="ECO:0000313" key="3">
    <source>
        <dbReference type="Proteomes" id="UP001500403"/>
    </source>
</evidence>
<organism evidence="2 3">
    <name type="scientific">Streptomyces enissocaesilis</name>
    <dbReference type="NCBI Taxonomy" id="332589"/>
    <lineage>
        <taxon>Bacteria</taxon>
        <taxon>Bacillati</taxon>
        <taxon>Actinomycetota</taxon>
        <taxon>Actinomycetes</taxon>
        <taxon>Kitasatosporales</taxon>
        <taxon>Streptomycetaceae</taxon>
        <taxon>Streptomyces</taxon>
        <taxon>Streptomyces rochei group</taxon>
    </lineage>
</organism>
<feature type="region of interest" description="Disordered" evidence="1">
    <location>
        <begin position="89"/>
        <end position="121"/>
    </location>
</feature>
<evidence type="ECO:0000313" key="2">
    <source>
        <dbReference type="EMBL" id="GAA2966945.1"/>
    </source>
</evidence>
<comment type="caution">
    <text evidence="2">The sequence shown here is derived from an EMBL/GenBank/DDBJ whole genome shotgun (WGS) entry which is preliminary data.</text>
</comment>
<dbReference type="Proteomes" id="UP001500403">
    <property type="component" value="Unassembled WGS sequence"/>
</dbReference>
<name>A0ABN3XNZ9_9ACTN</name>
<gene>
    <name evidence="2" type="ORF">GCM10010446_60790</name>
</gene>
<dbReference type="EMBL" id="BAAAUD010000060">
    <property type="protein sequence ID" value="GAA2966945.1"/>
    <property type="molecule type" value="Genomic_DNA"/>
</dbReference>
<protein>
    <submittedName>
        <fullName evidence="2">Uncharacterized protein</fullName>
    </submittedName>
</protein>
<feature type="compositionally biased region" description="Low complexity" evidence="1">
    <location>
        <begin position="94"/>
        <end position="108"/>
    </location>
</feature>
<reference evidence="2 3" key="1">
    <citation type="journal article" date="2019" name="Int. J. Syst. Evol. Microbiol.">
        <title>The Global Catalogue of Microorganisms (GCM) 10K type strain sequencing project: providing services to taxonomists for standard genome sequencing and annotation.</title>
        <authorList>
            <consortium name="The Broad Institute Genomics Platform"/>
            <consortium name="The Broad Institute Genome Sequencing Center for Infectious Disease"/>
            <person name="Wu L."/>
            <person name="Ma J."/>
        </authorList>
    </citation>
    <scope>NUCLEOTIDE SEQUENCE [LARGE SCALE GENOMIC DNA]</scope>
    <source>
        <strain evidence="2 3">JCM 9088</strain>
    </source>
</reference>